<feature type="compositionally biased region" description="Pro residues" evidence="1">
    <location>
        <begin position="1126"/>
        <end position="1140"/>
    </location>
</feature>
<dbReference type="EMBL" id="ABXJ01000060">
    <property type="protein sequence ID" value="EEA90723.1"/>
    <property type="molecule type" value="Genomic_DNA"/>
</dbReference>
<dbReference type="InterPro" id="IPR054363">
    <property type="entry name" value="GH95_cat"/>
</dbReference>
<feature type="domain" description="Glycosyl hydrolase family 95 N-terminal" evidence="6">
    <location>
        <begin position="58"/>
        <end position="309"/>
    </location>
</feature>
<dbReference type="Gene3D" id="1.50.10.10">
    <property type="match status" value="1"/>
</dbReference>
<proteinExistence type="predicted"/>
<dbReference type="Proteomes" id="UP000003560">
    <property type="component" value="Unassembled WGS sequence"/>
</dbReference>
<feature type="domain" description="GH29D-like beta-sandwich" evidence="5">
    <location>
        <begin position="882"/>
        <end position="947"/>
    </location>
</feature>
<sequence length="1203" mass="131577">MHVRRKMCTLVMAAVTLMSATLAPYSEAVALESGSRAGAVAAPSVEGAALKDQNELRMWYTEPGSFDDWENDALVIGNGKTGAILFGQVAQDKVHFNEKTLWTGGPSKSRPNYDGGNKDQAVTKHQLDALRAKMDDHSKDVFPMGTQIPTEVWGDGNGMGAYQDFGDLEFDFSPMGATNSNIQNYERDLDMRTAVSTVSYDFNGVHYTREYLASHPAGVVAVRLDASKDGEISFDLGVGSAKGLNVRASADAGDLVLAGNVADNGMLCEMRARVLPEGGSIKASESGGFSVRDADAVTVLYATETDYENAYPSYRSGQTLEQVDAALKEKLDVAAGISYDELKKQHIDDHRSLFERVEIDLGGVPAQKPTDQMMKDYRAGNNDPFIEEMLFQFGRYLTIASSREGDELPSNLCGIWMMGDAGRFWGGDFHFNVNVQMNYWPAYMTNLSECGSVFTDYMESLVVPGRVTAERSAAMKTENHATTPVGQGKGFLVNTQNNPFGCTAPFGSQEYGWNVTGSSWALQNVYDEYLFTRDENLLRTRIYPMLKEMTTFWDGFLWWSDYQKRLVVGPSFSAEQGPTVNGSTYDQSLVWELYTMAIDASERLGVDEDLRAEWKKTRDKLNPIIIGEEGQVKEWFEETSTGKAQAGSLPEVAIPNFGAGGGANQGALHRHTSQLIGLYPGTLVNKDNKAWMDAAIKTLEIRGLGGTGWSKAHKINMWARTGKAETTYELIRAMIAGNKNGILDNLLDSHPPFQIDGNFGLTAGIAECLLQSQLGYAQLLPALPEAWGYGSVEGIVARGNFVIDMDWSAGTLDGVNVESRSGGEFIAEYPGIAACKVVDENGREVQPKKLSDDRISFETRLGATYTLTFPSAPEKLEVAAHPAAGIVPEGTCVSLRGAKGVEIRYTLDGSDPDISSSLYERPIPLTGDRVTLKVAAFKDGQKLGPVKSFTYIVVSDDVNVAPLASEVRESNRYNDDQAWGGRKAVDRDNSTRWATKDGTTAEMLELEFDEPRTIHATGVKQYYLKDKNDIGSFSIEYWDEAMDAWIPVLGHASMQHDDEGSFAFDEPATSNKWRLNIEKGINPSIWEFKLYECADASGPQPPVDPEPEPEPEPQPPVEPEPEPEPEPGPQPPVDPEPDPQQKPGAGAGSESQERPNHHAGLAQTGDVSLLAVAGVGFAGLVLGTVGMRMRWHGLRMRRNAKTK</sequence>
<dbReference type="eggNOG" id="COG1554">
    <property type="taxonomic scope" value="Bacteria"/>
</dbReference>
<dbReference type="HOGENOM" id="CLU_004617_2_0_11"/>
<dbReference type="InterPro" id="IPR013780">
    <property type="entry name" value="Glyco_hydro_b"/>
</dbReference>
<dbReference type="InterPro" id="IPR059177">
    <property type="entry name" value="GH29D-like_dom"/>
</dbReference>
<dbReference type="Pfam" id="PF13290">
    <property type="entry name" value="CHB_HEX_C_1"/>
    <property type="match status" value="1"/>
</dbReference>
<evidence type="ECO:0000313" key="10">
    <source>
        <dbReference type="Proteomes" id="UP000003560"/>
    </source>
</evidence>
<evidence type="ECO:0000259" key="5">
    <source>
        <dbReference type="Pfam" id="PF13290"/>
    </source>
</evidence>
<dbReference type="SUPFAM" id="SSF49785">
    <property type="entry name" value="Galactose-binding domain-like"/>
    <property type="match status" value="1"/>
</dbReference>
<evidence type="ECO:0000259" key="8">
    <source>
        <dbReference type="Pfam" id="PF22124"/>
    </source>
</evidence>
<dbReference type="Pfam" id="PF14498">
    <property type="entry name" value="Glyco_hyd_65N_2"/>
    <property type="match status" value="1"/>
</dbReference>
<reference evidence="9 10" key="1">
    <citation type="submission" date="2008-10" db="EMBL/GenBank/DDBJ databases">
        <title>Draft genome sequence of Collinsella stercoris (DSM 13279).</title>
        <authorList>
            <person name="Sudarsanam P."/>
            <person name="Ley R."/>
            <person name="Guruge J."/>
            <person name="Turnbaugh P.J."/>
            <person name="Mahowald M."/>
            <person name="Liep D."/>
            <person name="Gordon J."/>
        </authorList>
    </citation>
    <scope>NUCLEOTIDE SEQUENCE [LARGE SCALE GENOMIC DNA]</scope>
    <source>
        <strain evidence="9 10">DSM 13279</strain>
    </source>
</reference>
<dbReference type="STRING" id="445975.COLSTE_01069"/>
<reference evidence="9 10" key="2">
    <citation type="submission" date="2008-10" db="EMBL/GenBank/DDBJ databases">
        <authorList>
            <person name="Fulton L."/>
            <person name="Clifton S."/>
            <person name="Fulton B."/>
            <person name="Xu J."/>
            <person name="Minx P."/>
            <person name="Pepin K.H."/>
            <person name="Johnson M."/>
            <person name="Thiruvilangam P."/>
            <person name="Bhonagiri V."/>
            <person name="Nash W.E."/>
            <person name="Mardis E.R."/>
            <person name="Wilson R.K."/>
        </authorList>
    </citation>
    <scope>NUCLEOTIDE SEQUENCE [LARGE SCALE GENOMIC DNA]</scope>
    <source>
        <strain evidence="9 10">DSM 13279</strain>
    </source>
</reference>
<dbReference type="SUPFAM" id="SSF48208">
    <property type="entry name" value="Six-hairpin glycosidases"/>
    <property type="match status" value="1"/>
</dbReference>
<feature type="domain" description="F5/8 type C" evidence="4">
    <location>
        <begin position="975"/>
        <end position="1079"/>
    </location>
</feature>
<feature type="chain" id="PRO_5002845122" evidence="3">
    <location>
        <begin position="29"/>
        <end position="1203"/>
    </location>
</feature>
<evidence type="ECO:0000256" key="1">
    <source>
        <dbReference type="SAM" id="MobiDB-lite"/>
    </source>
</evidence>
<dbReference type="InterPro" id="IPR008928">
    <property type="entry name" value="6-hairpin_glycosidase_sf"/>
</dbReference>
<accession>B6GAH0</accession>
<keyword evidence="2" id="KW-0812">Transmembrane</keyword>
<feature type="domain" description="Alpha fucosidase A-like C-terminal" evidence="7">
    <location>
        <begin position="771"/>
        <end position="867"/>
    </location>
</feature>
<dbReference type="InterPro" id="IPR000421">
    <property type="entry name" value="FA58C"/>
</dbReference>
<gene>
    <name evidence="9" type="ORF">COLSTE_01069</name>
</gene>
<name>B6GAH0_9ACTN</name>
<dbReference type="Gene3D" id="2.60.40.1180">
    <property type="entry name" value="Golgi alpha-mannosidase II"/>
    <property type="match status" value="1"/>
</dbReference>
<dbReference type="Pfam" id="PF00754">
    <property type="entry name" value="F5_F8_type_C"/>
    <property type="match status" value="1"/>
</dbReference>
<protein>
    <submittedName>
        <fullName evidence="9">F5/8 type C domain protein</fullName>
    </submittedName>
</protein>
<evidence type="ECO:0000313" key="9">
    <source>
        <dbReference type="EMBL" id="EEA90723.1"/>
    </source>
</evidence>
<dbReference type="InterPro" id="IPR012341">
    <property type="entry name" value="6hp_glycosidase-like_sf"/>
</dbReference>
<feature type="signal peptide" evidence="3">
    <location>
        <begin position="1"/>
        <end position="28"/>
    </location>
</feature>
<dbReference type="GO" id="GO:0005975">
    <property type="term" value="P:carbohydrate metabolic process"/>
    <property type="evidence" value="ECO:0007669"/>
    <property type="project" value="InterPro"/>
</dbReference>
<dbReference type="Gene3D" id="2.60.120.260">
    <property type="entry name" value="Galactose-binding domain-like"/>
    <property type="match status" value="1"/>
</dbReference>
<dbReference type="GO" id="GO:0004560">
    <property type="term" value="F:alpha-L-fucosidase activity"/>
    <property type="evidence" value="ECO:0007669"/>
    <property type="project" value="TreeGrafter"/>
</dbReference>
<dbReference type="InterPro" id="IPR049053">
    <property type="entry name" value="AFCA-like_C"/>
</dbReference>
<feature type="transmembrane region" description="Helical" evidence="2">
    <location>
        <begin position="1167"/>
        <end position="1187"/>
    </location>
</feature>
<dbReference type="InterPro" id="IPR008979">
    <property type="entry name" value="Galactose-bd-like_sf"/>
</dbReference>
<evidence type="ECO:0000259" key="6">
    <source>
        <dbReference type="Pfam" id="PF14498"/>
    </source>
</evidence>
<keyword evidence="3" id="KW-0732">Signal</keyword>
<feature type="domain" description="Glycosyl hydrolase family 95 catalytic" evidence="8">
    <location>
        <begin position="338"/>
        <end position="769"/>
    </location>
</feature>
<dbReference type="Pfam" id="PF21307">
    <property type="entry name" value="Glyco_hydro_95_C"/>
    <property type="match status" value="1"/>
</dbReference>
<dbReference type="Gene3D" id="2.70.98.50">
    <property type="entry name" value="putative glycoside hydrolase family protein from bacillus halodurans"/>
    <property type="match status" value="1"/>
</dbReference>
<keyword evidence="2" id="KW-1133">Transmembrane helix</keyword>
<evidence type="ECO:0000256" key="2">
    <source>
        <dbReference type="SAM" id="Phobius"/>
    </source>
</evidence>
<evidence type="ECO:0000259" key="7">
    <source>
        <dbReference type="Pfam" id="PF21307"/>
    </source>
</evidence>
<keyword evidence="2" id="KW-0472">Membrane</keyword>
<dbReference type="PANTHER" id="PTHR31084">
    <property type="entry name" value="ALPHA-L-FUCOSIDASE 2"/>
    <property type="match status" value="1"/>
</dbReference>
<dbReference type="AlphaFoldDB" id="B6GAH0"/>
<feature type="region of interest" description="Disordered" evidence="1">
    <location>
        <begin position="1095"/>
        <end position="1159"/>
    </location>
</feature>
<keyword evidence="10" id="KW-1185">Reference proteome</keyword>
<dbReference type="InterPro" id="IPR027414">
    <property type="entry name" value="GH95_N_dom"/>
</dbReference>
<comment type="caution">
    <text evidence="9">The sequence shown here is derived from an EMBL/GenBank/DDBJ whole genome shotgun (WGS) entry which is preliminary data.</text>
</comment>
<evidence type="ECO:0000259" key="4">
    <source>
        <dbReference type="Pfam" id="PF00754"/>
    </source>
</evidence>
<organism evidence="9 10">
    <name type="scientific">Collinsella stercoris DSM 13279</name>
    <dbReference type="NCBI Taxonomy" id="445975"/>
    <lineage>
        <taxon>Bacteria</taxon>
        <taxon>Bacillati</taxon>
        <taxon>Actinomycetota</taxon>
        <taxon>Coriobacteriia</taxon>
        <taxon>Coriobacteriales</taxon>
        <taxon>Coriobacteriaceae</taxon>
        <taxon>Collinsella</taxon>
    </lineage>
</organism>
<dbReference type="PANTHER" id="PTHR31084:SF19">
    <property type="entry name" value="GLYCOSYL HYDROLASE FAMILY 95 N-TERMINAL DOMAIN-CONTAINING PROTEIN"/>
    <property type="match status" value="1"/>
</dbReference>
<evidence type="ECO:0000256" key="3">
    <source>
        <dbReference type="SAM" id="SignalP"/>
    </source>
</evidence>
<dbReference type="Pfam" id="PF22124">
    <property type="entry name" value="Glyco_hydro_95_cat"/>
    <property type="match status" value="1"/>
</dbReference>